<accession>A0A1F5ZCU4</accession>
<comment type="caution">
    <text evidence="1">The sequence shown here is derived from an EMBL/GenBank/DDBJ whole genome shotgun (WGS) entry which is preliminary data.</text>
</comment>
<reference evidence="1 2" key="1">
    <citation type="journal article" date="2016" name="Nat. Commun.">
        <title>Thousands of microbial genomes shed light on interconnected biogeochemical processes in an aquifer system.</title>
        <authorList>
            <person name="Anantharaman K."/>
            <person name="Brown C.T."/>
            <person name="Hug L.A."/>
            <person name="Sharon I."/>
            <person name="Castelle C.J."/>
            <person name="Probst A.J."/>
            <person name="Thomas B.C."/>
            <person name="Singh A."/>
            <person name="Wilkins M.J."/>
            <person name="Karaoz U."/>
            <person name="Brodie E.L."/>
            <person name="Williams K.H."/>
            <person name="Hubbard S.S."/>
            <person name="Banfield J.F."/>
        </authorList>
    </citation>
    <scope>NUCLEOTIDE SEQUENCE [LARGE SCALE GENOMIC DNA]</scope>
</reference>
<evidence type="ECO:0000313" key="1">
    <source>
        <dbReference type="EMBL" id="OGG10306.1"/>
    </source>
</evidence>
<protein>
    <submittedName>
        <fullName evidence="1">Uncharacterized protein</fullName>
    </submittedName>
</protein>
<dbReference type="AlphaFoldDB" id="A0A1F5ZCU4"/>
<dbReference type="EMBL" id="MFJC01000002">
    <property type="protein sequence ID" value="OGG10306.1"/>
    <property type="molecule type" value="Genomic_DNA"/>
</dbReference>
<organism evidence="1 2">
    <name type="scientific">Candidatus Gottesmanbacteria bacterium RBG_16_43_7</name>
    <dbReference type="NCBI Taxonomy" id="1798373"/>
    <lineage>
        <taxon>Bacteria</taxon>
        <taxon>Candidatus Gottesmaniibacteriota</taxon>
    </lineage>
</organism>
<name>A0A1F5ZCU4_9BACT</name>
<proteinExistence type="predicted"/>
<sequence>MQILLEREVSKFHDKSLRWQHPGSPGINHHEIYDIISQIPDGSWKLPDIPFAQYNILRMIDFLTRAWEGYGIAHLAARGIKIGELRTLEAYTYFHKVMTYNGTFEEQEAIIISALNGMKALVDAKKQPVTEEDVVNARAFLTSYVSLEKDST</sequence>
<evidence type="ECO:0000313" key="2">
    <source>
        <dbReference type="Proteomes" id="UP000176854"/>
    </source>
</evidence>
<dbReference type="Proteomes" id="UP000176854">
    <property type="component" value="Unassembled WGS sequence"/>
</dbReference>
<gene>
    <name evidence="1" type="ORF">A2154_02605</name>
</gene>